<evidence type="ECO:0000313" key="2">
    <source>
        <dbReference type="EMBL" id="KKL75651.1"/>
    </source>
</evidence>
<dbReference type="EMBL" id="LAZR01024287">
    <property type="protein sequence ID" value="KKL75651.1"/>
    <property type="molecule type" value="Genomic_DNA"/>
</dbReference>
<name>A0A0F9FAY3_9ZZZZ</name>
<dbReference type="Gene3D" id="3.40.50.150">
    <property type="entry name" value="Vaccinia Virus protein VP39"/>
    <property type="match status" value="1"/>
</dbReference>
<gene>
    <name evidence="2" type="ORF">LCGC14_2052780</name>
</gene>
<feature type="non-terminal residue" evidence="2">
    <location>
        <position position="97"/>
    </location>
</feature>
<comment type="caution">
    <text evidence="2">The sequence shown here is derived from an EMBL/GenBank/DDBJ whole genome shotgun (WGS) entry which is preliminary data.</text>
</comment>
<dbReference type="AlphaFoldDB" id="A0A0F9FAY3"/>
<dbReference type="InterPro" id="IPR041698">
    <property type="entry name" value="Methyltransf_25"/>
</dbReference>
<evidence type="ECO:0000259" key="1">
    <source>
        <dbReference type="Pfam" id="PF13649"/>
    </source>
</evidence>
<dbReference type="Pfam" id="PF13649">
    <property type="entry name" value="Methyltransf_25"/>
    <property type="match status" value="1"/>
</dbReference>
<organism evidence="2">
    <name type="scientific">marine sediment metagenome</name>
    <dbReference type="NCBI Taxonomy" id="412755"/>
    <lineage>
        <taxon>unclassified sequences</taxon>
        <taxon>metagenomes</taxon>
        <taxon>ecological metagenomes</taxon>
    </lineage>
</organism>
<accession>A0A0F9FAY3</accession>
<sequence length="97" mass="10994">MTNENSLYFDGRYYDAIVSSLDQYHDLDFYLEMAQLYGGEILELGSGTGRLTIPIARAGFSISGLDLEVRFIEQAKIKANNESLKISWIEGDMDNFK</sequence>
<proteinExistence type="predicted"/>
<dbReference type="InterPro" id="IPR029063">
    <property type="entry name" value="SAM-dependent_MTases_sf"/>
</dbReference>
<protein>
    <recommendedName>
        <fullName evidence="1">Methyltransferase domain-containing protein</fullName>
    </recommendedName>
</protein>
<dbReference type="CDD" id="cd02440">
    <property type="entry name" value="AdoMet_MTases"/>
    <property type="match status" value="1"/>
</dbReference>
<reference evidence="2" key="1">
    <citation type="journal article" date="2015" name="Nature">
        <title>Complex archaea that bridge the gap between prokaryotes and eukaryotes.</title>
        <authorList>
            <person name="Spang A."/>
            <person name="Saw J.H."/>
            <person name="Jorgensen S.L."/>
            <person name="Zaremba-Niedzwiedzka K."/>
            <person name="Martijn J."/>
            <person name="Lind A.E."/>
            <person name="van Eijk R."/>
            <person name="Schleper C."/>
            <person name="Guy L."/>
            <person name="Ettema T.J."/>
        </authorList>
    </citation>
    <scope>NUCLEOTIDE SEQUENCE</scope>
</reference>
<dbReference type="SUPFAM" id="SSF53335">
    <property type="entry name" value="S-adenosyl-L-methionine-dependent methyltransferases"/>
    <property type="match status" value="1"/>
</dbReference>
<feature type="domain" description="Methyltransferase" evidence="1">
    <location>
        <begin position="41"/>
        <end position="96"/>
    </location>
</feature>